<keyword evidence="12" id="KW-1185">Reference proteome</keyword>
<feature type="region of interest" description="Disordered" evidence="8">
    <location>
        <begin position="160"/>
        <end position="209"/>
    </location>
</feature>
<dbReference type="InterPro" id="IPR013785">
    <property type="entry name" value="Aldolase_TIM"/>
</dbReference>
<comment type="function">
    <text evidence="2">Hydrolyzes a variety of simple alpha-D-galactoside as well as more complex molecules such as oligosaccharides and polysaccharides.</text>
</comment>
<feature type="signal peptide" evidence="10">
    <location>
        <begin position="1"/>
        <end position="19"/>
    </location>
</feature>
<comment type="catalytic activity">
    <reaction evidence="1 7">
        <text>Hydrolysis of terminal, non-reducing alpha-D-galactose residues in alpha-D-galactosides, including galactose oligosaccharides, galactomannans and galactolipids.</text>
        <dbReference type="EC" id="3.2.1.22"/>
    </reaction>
</comment>
<evidence type="ECO:0000313" key="11">
    <source>
        <dbReference type="EMBL" id="TFB03716.1"/>
    </source>
</evidence>
<evidence type="ECO:0000256" key="5">
    <source>
        <dbReference type="ARBA" id="ARBA00022801"/>
    </source>
</evidence>
<accession>A0ABY2H7L9</accession>
<keyword evidence="9" id="KW-0472">Membrane</keyword>
<evidence type="ECO:0000256" key="2">
    <source>
        <dbReference type="ARBA" id="ARBA00003969"/>
    </source>
</evidence>
<comment type="similarity">
    <text evidence="3 7">Belongs to the glycosyl hydrolase 27 family.</text>
</comment>
<dbReference type="PANTHER" id="PTHR11452">
    <property type="entry name" value="ALPHA-GALACTOSIDASE/ALPHA-N-ACETYLGALACTOSAMINIDASE"/>
    <property type="match status" value="1"/>
</dbReference>
<gene>
    <name evidence="11" type="ORF">CCMA1212_004209</name>
</gene>
<evidence type="ECO:0000256" key="4">
    <source>
        <dbReference type="ARBA" id="ARBA00012755"/>
    </source>
</evidence>
<evidence type="ECO:0000313" key="12">
    <source>
        <dbReference type="Proteomes" id="UP001642720"/>
    </source>
</evidence>
<name>A0ABY2H7L9_9HYPO</name>
<dbReference type="Gene3D" id="3.20.20.70">
    <property type="entry name" value="Aldolase class I"/>
    <property type="match status" value="1"/>
</dbReference>
<dbReference type="EMBL" id="PPTA01000005">
    <property type="protein sequence ID" value="TFB03716.1"/>
    <property type="molecule type" value="Genomic_DNA"/>
</dbReference>
<dbReference type="RefSeq" id="XP_073559917.1">
    <property type="nucleotide sequence ID" value="XM_073701525.1"/>
</dbReference>
<evidence type="ECO:0000256" key="6">
    <source>
        <dbReference type="ARBA" id="ARBA00023295"/>
    </source>
</evidence>
<feature type="compositionally biased region" description="Polar residues" evidence="8">
    <location>
        <begin position="163"/>
        <end position="178"/>
    </location>
</feature>
<dbReference type="PRINTS" id="PR00740">
    <property type="entry name" value="GLHYDRLASE27"/>
</dbReference>
<dbReference type="GeneID" id="300575975"/>
<dbReference type="PANTHER" id="PTHR11452:SF75">
    <property type="entry name" value="ALPHA-GALACTOSIDASE MEL1"/>
    <property type="match status" value="1"/>
</dbReference>
<keyword evidence="10" id="KW-0732">Signal</keyword>
<sequence>MRFPREGLLVALSASTVRAVNNGLARTPQMGWNNWNTLACSVSSTLLTDTAQLLTEYGLQDLGYKYVVLDDCWSSGRDADGKLVADESKFPGGMGALADALHEKGFLFGMYSSAGEMTCARYGELALSCLCLGLCCVTITSSIIIVILVLPPNRPCRHKVEGENSTDTFVRTQPAPSTTKRRTRRASPPGASTTSSTTTATTWAASARP</sequence>
<evidence type="ECO:0000256" key="10">
    <source>
        <dbReference type="SAM" id="SignalP"/>
    </source>
</evidence>
<keyword evidence="6 7" id="KW-0326">Glycosidase</keyword>
<keyword evidence="9" id="KW-1133">Transmembrane helix</keyword>
<feature type="chain" id="PRO_5046957346" description="Alpha-galactosidase" evidence="10">
    <location>
        <begin position="20"/>
        <end position="209"/>
    </location>
</feature>
<reference evidence="11 12" key="1">
    <citation type="submission" date="2018-01" db="EMBL/GenBank/DDBJ databases">
        <title>Genome characterization of the sugarcane-associated fungus Trichoderma ghanense CCMA-1212 and their application in lignocelulose bioconversion.</title>
        <authorList>
            <person name="Steindorff A.S."/>
            <person name="Mendes T.D."/>
            <person name="Vilela E.S.D."/>
            <person name="Rodrigues D.S."/>
            <person name="Formighieri E.F."/>
            <person name="Melo I.S."/>
            <person name="Favaro L.C.L."/>
        </authorList>
    </citation>
    <scope>NUCLEOTIDE SEQUENCE [LARGE SCALE GENOMIC DNA]</scope>
    <source>
        <strain evidence="11 12">CCMA-1212</strain>
    </source>
</reference>
<dbReference type="InterPro" id="IPR000111">
    <property type="entry name" value="Glyco_hydro_27/36_CS"/>
</dbReference>
<evidence type="ECO:0000256" key="1">
    <source>
        <dbReference type="ARBA" id="ARBA00001255"/>
    </source>
</evidence>
<dbReference type="Proteomes" id="UP001642720">
    <property type="component" value="Unassembled WGS sequence"/>
</dbReference>
<feature type="compositionally biased region" description="Low complexity" evidence="8">
    <location>
        <begin position="191"/>
        <end position="209"/>
    </location>
</feature>
<feature type="transmembrane region" description="Helical" evidence="9">
    <location>
        <begin position="125"/>
        <end position="150"/>
    </location>
</feature>
<keyword evidence="7" id="KW-1015">Disulfide bond</keyword>
<evidence type="ECO:0000256" key="9">
    <source>
        <dbReference type="SAM" id="Phobius"/>
    </source>
</evidence>
<dbReference type="InterPro" id="IPR017853">
    <property type="entry name" value="GH"/>
</dbReference>
<dbReference type="SUPFAM" id="SSF51445">
    <property type="entry name" value="(Trans)glycosidases"/>
    <property type="match status" value="1"/>
</dbReference>
<protein>
    <recommendedName>
        <fullName evidence="4 7">Alpha-galactosidase</fullName>
        <ecNumber evidence="4 7">3.2.1.22</ecNumber>
    </recommendedName>
    <alternativeName>
        <fullName evidence="7">Melibiase</fullName>
    </alternativeName>
</protein>
<comment type="caution">
    <text evidence="11">The sequence shown here is derived from an EMBL/GenBank/DDBJ whole genome shotgun (WGS) entry which is preliminary data.</text>
</comment>
<evidence type="ECO:0000256" key="8">
    <source>
        <dbReference type="SAM" id="MobiDB-lite"/>
    </source>
</evidence>
<proteinExistence type="inferred from homology"/>
<evidence type="ECO:0000256" key="7">
    <source>
        <dbReference type="RuleBase" id="RU361168"/>
    </source>
</evidence>
<evidence type="ECO:0000256" key="3">
    <source>
        <dbReference type="ARBA" id="ARBA00009743"/>
    </source>
</evidence>
<keyword evidence="5 7" id="KW-0378">Hydrolase</keyword>
<dbReference type="Pfam" id="PF16499">
    <property type="entry name" value="Melibiase_2"/>
    <property type="match status" value="1"/>
</dbReference>
<dbReference type="EC" id="3.2.1.22" evidence="4 7"/>
<organism evidence="11 12">
    <name type="scientific">Trichoderma ghanense</name>
    <dbReference type="NCBI Taxonomy" id="65468"/>
    <lineage>
        <taxon>Eukaryota</taxon>
        <taxon>Fungi</taxon>
        <taxon>Dikarya</taxon>
        <taxon>Ascomycota</taxon>
        <taxon>Pezizomycotina</taxon>
        <taxon>Sordariomycetes</taxon>
        <taxon>Hypocreomycetidae</taxon>
        <taxon>Hypocreales</taxon>
        <taxon>Hypocreaceae</taxon>
        <taxon>Trichoderma</taxon>
    </lineage>
</organism>
<dbReference type="PROSITE" id="PS00512">
    <property type="entry name" value="ALPHA_GALACTOSIDASE"/>
    <property type="match status" value="1"/>
</dbReference>
<dbReference type="InterPro" id="IPR002241">
    <property type="entry name" value="Glyco_hydro_27"/>
</dbReference>
<keyword evidence="9" id="KW-0812">Transmembrane</keyword>